<dbReference type="EMBL" id="BGPR01000003">
    <property type="protein sequence ID" value="GBL73481.1"/>
    <property type="molecule type" value="Genomic_DNA"/>
</dbReference>
<sequence length="167" mass="18610">MYATSVIKPLTFDGRTSWTVLKTQFDVVSPTNGRTHLIKASQLVASLRRSAEEVLQGILADKLTDLETIENALESRFGDIHLTHFYTTELKTRRQKQGEGFQVLAADVEQLMSLAYADCSLDVRESPAALNVYDGVNAIRDEDTKHSTRLMDAKGSIISALAYKQEM</sequence>
<comment type="caution">
    <text evidence="1">The sequence shown here is derived from an EMBL/GenBank/DDBJ whole genome shotgun (WGS) entry which is preliminary data.</text>
</comment>
<dbReference type="PANTHER" id="PTHR45823">
    <property type="entry name" value="T-SNARE COILED-COIL HOMOLOGY DOMAIN-CONTAINING PROTEIN"/>
    <property type="match status" value="1"/>
</dbReference>
<accession>A0A4Y2A111</accession>
<dbReference type="Proteomes" id="UP000499080">
    <property type="component" value="Unassembled WGS sequence"/>
</dbReference>
<proteinExistence type="predicted"/>
<evidence type="ECO:0000313" key="2">
    <source>
        <dbReference type="Proteomes" id="UP000499080"/>
    </source>
</evidence>
<dbReference type="AlphaFoldDB" id="A0A4Y2A111"/>
<reference evidence="1 2" key="1">
    <citation type="journal article" date="2019" name="Sci. Rep.">
        <title>Orb-weaving spider Araneus ventricosus genome elucidates the spidroin gene catalogue.</title>
        <authorList>
            <person name="Kono N."/>
            <person name="Nakamura H."/>
            <person name="Ohtoshi R."/>
            <person name="Moran D.A.P."/>
            <person name="Shinohara A."/>
            <person name="Yoshida Y."/>
            <person name="Fujiwara M."/>
            <person name="Mori M."/>
            <person name="Tomita M."/>
            <person name="Arakawa K."/>
        </authorList>
    </citation>
    <scope>NUCLEOTIDE SEQUENCE [LARGE SCALE GENOMIC DNA]</scope>
</reference>
<gene>
    <name evidence="1" type="ORF">AVEN_159476_1</name>
</gene>
<evidence type="ECO:0000313" key="1">
    <source>
        <dbReference type="EMBL" id="GBL73481.1"/>
    </source>
</evidence>
<keyword evidence="2" id="KW-1185">Reference proteome</keyword>
<organism evidence="1 2">
    <name type="scientific">Araneus ventricosus</name>
    <name type="common">Orbweaver spider</name>
    <name type="synonym">Epeira ventricosa</name>
    <dbReference type="NCBI Taxonomy" id="182803"/>
    <lineage>
        <taxon>Eukaryota</taxon>
        <taxon>Metazoa</taxon>
        <taxon>Ecdysozoa</taxon>
        <taxon>Arthropoda</taxon>
        <taxon>Chelicerata</taxon>
        <taxon>Arachnida</taxon>
        <taxon>Araneae</taxon>
        <taxon>Araneomorphae</taxon>
        <taxon>Entelegynae</taxon>
        <taxon>Araneoidea</taxon>
        <taxon>Araneidae</taxon>
        <taxon>Araneus</taxon>
    </lineage>
</organism>
<name>A0A4Y2A111_ARAVE</name>
<dbReference type="OrthoDB" id="6512026at2759"/>
<protein>
    <submittedName>
        <fullName evidence="1">Uncharacterized protein</fullName>
    </submittedName>
</protein>
<dbReference type="PANTHER" id="PTHR45823:SF1">
    <property type="entry name" value="T-SNARE COILED-COIL HOMOLOGY DOMAIN-CONTAINING PROTEIN"/>
    <property type="match status" value="1"/>
</dbReference>